<feature type="transmembrane region" description="Helical" evidence="5">
    <location>
        <begin position="104"/>
        <end position="124"/>
    </location>
</feature>
<name>A0A2T0XFF2_9BURK</name>
<feature type="transmembrane region" description="Helical" evidence="5">
    <location>
        <begin position="277"/>
        <end position="296"/>
    </location>
</feature>
<evidence type="ECO:0000256" key="1">
    <source>
        <dbReference type="ARBA" id="ARBA00004141"/>
    </source>
</evidence>
<dbReference type="InterPro" id="IPR007016">
    <property type="entry name" value="O-antigen_ligase-rel_domated"/>
</dbReference>
<comment type="subcellular location">
    <subcellularLocation>
        <location evidence="1">Membrane</location>
        <topology evidence="1">Multi-pass membrane protein</topology>
    </subcellularLocation>
</comment>
<evidence type="ECO:0000313" key="7">
    <source>
        <dbReference type="EMBL" id="PRY97657.1"/>
    </source>
</evidence>
<feature type="transmembrane region" description="Helical" evidence="5">
    <location>
        <begin position="25"/>
        <end position="45"/>
    </location>
</feature>
<sequence>MTAYIVFVAMGLSIYMIRHQSLERAFLYVWIPFFILMPESFYVDIPGLPDPSFMQAAIIPIVIALVLRQGFNVQLGLMEWLIAIYLVFRVVVDYSSRGYADAQNYTFFLLTSMLGPYLLGRYLIKNRLMDIDTAKMFVLMFIIMFPMMIFELNYWVTPIYKLLAPLFPNAQSGLSVRYGIARVHGSFTHPILACIMILIAYRLHRWLTWKGVWDQTQSGLLGIFQRISMAMRVPMSSQISIMLLLTAMLTISRGPWLGGLFGAVIAAIGHRPDPKKILYVVVPLMVLTAVIGGLLLNDYLSPGPGISLSYEAGTLLYRKSLLDRYFGFVLERPFTGWGLTTTPRLPGMESVDNGFLLMALEHGLPAPLLFIAMLAFAIVSQIYFAIQGDDDKPAIGFTFAGIYVMCFIAFTTVYIGAQTMPMIFLLLGWGESIRHRDNKPVEPPSFKRVIC</sequence>
<keyword evidence="4 5" id="KW-0472">Membrane</keyword>
<proteinExistence type="predicted"/>
<feature type="transmembrane region" description="Helical" evidence="5">
    <location>
        <begin position="398"/>
        <end position="429"/>
    </location>
</feature>
<feature type="transmembrane region" description="Helical" evidence="5">
    <location>
        <begin position="75"/>
        <end position="92"/>
    </location>
</feature>
<dbReference type="OrthoDB" id="9148522at2"/>
<dbReference type="GO" id="GO:0016020">
    <property type="term" value="C:membrane"/>
    <property type="evidence" value="ECO:0007669"/>
    <property type="project" value="UniProtKB-SubCell"/>
</dbReference>
<feature type="domain" description="O-antigen ligase-related" evidence="6">
    <location>
        <begin position="240"/>
        <end position="371"/>
    </location>
</feature>
<dbReference type="EMBL" id="PVTV01000014">
    <property type="protein sequence ID" value="PRY97657.1"/>
    <property type="molecule type" value="Genomic_DNA"/>
</dbReference>
<gene>
    <name evidence="7" type="ORF">BCM14_2119</name>
</gene>
<evidence type="ECO:0000256" key="2">
    <source>
        <dbReference type="ARBA" id="ARBA00022692"/>
    </source>
</evidence>
<evidence type="ECO:0000256" key="5">
    <source>
        <dbReference type="SAM" id="Phobius"/>
    </source>
</evidence>
<keyword evidence="8" id="KW-1185">Reference proteome</keyword>
<comment type="caution">
    <text evidence="7">The sequence shown here is derived from an EMBL/GenBank/DDBJ whole genome shotgun (WGS) entry which is preliminary data.</text>
</comment>
<accession>A0A2T0XFF2</accession>
<dbReference type="Pfam" id="PF04932">
    <property type="entry name" value="Wzy_C"/>
    <property type="match status" value="1"/>
</dbReference>
<dbReference type="Proteomes" id="UP000238308">
    <property type="component" value="Unassembled WGS sequence"/>
</dbReference>
<dbReference type="InterPro" id="IPR051533">
    <property type="entry name" value="WaaL-like"/>
</dbReference>
<protein>
    <recommendedName>
        <fullName evidence="6">O-antigen ligase-related domain-containing protein</fullName>
    </recommendedName>
</protein>
<reference evidence="7 8" key="1">
    <citation type="submission" date="2018-03" db="EMBL/GenBank/DDBJ databases">
        <title>Genomic Encyclopedia of Type Strains, Phase III (KMG-III): the genomes of soil and plant-associated and newly described type strains.</title>
        <authorList>
            <person name="Whitman W."/>
        </authorList>
    </citation>
    <scope>NUCLEOTIDE SEQUENCE [LARGE SCALE GENOMIC DNA]</scope>
    <source>
        <strain evidence="7 8">MWH-P2sevCIIIb</strain>
    </source>
</reference>
<evidence type="ECO:0000256" key="4">
    <source>
        <dbReference type="ARBA" id="ARBA00023136"/>
    </source>
</evidence>
<keyword evidence="3 5" id="KW-1133">Transmembrane helix</keyword>
<dbReference type="PANTHER" id="PTHR37422">
    <property type="entry name" value="TEICHURONIC ACID BIOSYNTHESIS PROTEIN TUAE"/>
    <property type="match status" value="1"/>
</dbReference>
<evidence type="ECO:0000256" key="3">
    <source>
        <dbReference type="ARBA" id="ARBA00022989"/>
    </source>
</evidence>
<feature type="transmembrane region" description="Helical" evidence="5">
    <location>
        <begin position="136"/>
        <end position="156"/>
    </location>
</feature>
<organism evidence="7 8">
    <name type="scientific">Jezberella montanilacus</name>
    <dbReference type="NCBI Taxonomy" id="323426"/>
    <lineage>
        <taxon>Bacteria</taxon>
        <taxon>Pseudomonadati</taxon>
        <taxon>Pseudomonadota</taxon>
        <taxon>Betaproteobacteria</taxon>
        <taxon>Burkholderiales</taxon>
        <taxon>Alcaligenaceae</taxon>
        <taxon>Jezberella</taxon>
    </lineage>
</organism>
<dbReference type="RefSeq" id="WP_146129757.1">
    <property type="nucleotide sequence ID" value="NZ_PVTV01000014.1"/>
</dbReference>
<dbReference type="AlphaFoldDB" id="A0A2T0XFF2"/>
<keyword evidence="2 5" id="KW-0812">Transmembrane</keyword>
<dbReference type="PANTHER" id="PTHR37422:SF13">
    <property type="entry name" value="LIPOPOLYSACCHARIDE BIOSYNTHESIS PROTEIN PA4999-RELATED"/>
    <property type="match status" value="1"/>
</dbReference>
<feature type="transmembrane region" description="Helical" evidence="5">
    <location>
        <begin position="366"/>
        <end position="386"/>
    </location>
</feature>
<evidence type="ECO:0000313" key="8">
    <source>
        <dbReference type="Proteomes" id="UP000238308"/>
    </source>
</evidence>
<feature type="transmembrane region" description="Helical" evidence="5">
    <location>
        <begin position="51"/>
        <end position="68"/>
    </location>
</feature>
<evidence type="ECO:0000259" key="6">
    <source>
        <dbReference type="Pfam" id="PF04932"/>
    </source>
</evidence>
<feature type="transmembrane region" description="Helical" evidence="5">
    <location>
        <begin position="176"/>
        <end position="201"/>
    </location>
</feature>